<dbReference type="Proteomes" id="UP000719766">
    <property type="component" value="Unassembled WGS sequence"/>
</dbReference>
<comment type="caution">
    <text evidence="2">The sequence shown here is derived from an EMBL/GenBank/DDBJ whole genome shotgun (WGS) entry which is preliminary data.</text>
</comment>
<sequence length="190" mass="21475">MHFFTRLSPNTLLLLTVFCQIVIMGLAWGFTGVIWYTGVLPLPDNVVHLIREHPTVLTLIVTLIATALSITTLMCFKFAIKRALRHYLSGKSITLFKLRIVIALSLSDWILRWRFPKLSALTLAVYGVVTFLSTSWSTFLLPTPFQWPVEMFRTELDFASTAFLDQLSTDLNSTVLNSVGMLKNRSSTCV</sequence>
<keyword evidence="3" id="KW-1185">Reference proteome</keyword>
<keyword evidence="1" id="KW-1133">Transmembrane helix</keyword>
<dbReference type="AlphaFoldDB" id="A0A9P7AAC5"/>
<keyword evidence="1" id="KW-0472">Membrane</keyword>
<feature type="transmembrane region" description="Helical" evidence="1">
    <location>
        <begin position="56"/>
        <end position="80"/>
    </location>
</feature>
<keyword evidence="1" id="KW-0812">Transmembrane</keyword>
<feature type="transmembrane region" description="Helical" evidence="1">
    <location>
        <begin position="123"/>
        <end position="143"/>
    </location>
</feature>
<accession>A0A9P7AAC5</accession>
<evidence type="ECO:0000256" key="1">
    <source>
        <dbReference type="SAM" id="Phobius"/>
    </source>
</evidence>
<dbReference type="OrthoDB" id="10440637at2759"/>
<dbReference type="GeneID" id="64594851"/>
<organism evidence="2 3">
    <name type="scientific">Suillus plorans</name>
    <dbReference type="NCBI Taxonomy" id="116603"/>
    <lineage>
        <taxon>Eukaryota</taxon>
        <taxon>Fungi</taxon>
        <taxon>Dikarya</taxon>
        <taxon>Basidiomycota</taxon>
        <taxon>Agaricomycotina</taxon>
        <taxon>Agaricomycetes</taxon>
        <taxon>Agaricomycetidae</taxon>
        <taxon>Boletales</taxon>
        <taxon>Suillineae</taxon>
        <taxon>Suillaceae</taxon>
        <taxon>Suillus</taxon>
    </lineage>
</organism>
<protein>
    <submittedName>
        <fullName evidence="2">Uncharacterized protein</fullName>
    </submittedName>
</protein>
<dbReference type="RefSeq" id="XP_041151876.1">
    <property type="nucleotide sequence ID" value="XM_041301087.1"/>
</dbReference>
<evidence type="ECO:0000313" key="3">
    <source>
        <dbReference type="Proteomes" id="UP000719766"/>
    </source>
</evidence>
<name>A0A9P7AAC5_9AGAM</name>
<reference evidence="2" key="1">
    <citation type="journal article" date="2020" name="New Phytol.">
        <title>Comparative genomics reveals dynamic genome evolution in host specialist ectomycorrhizal fungi.</title>
        <authorList>
            <person name="Lofgren L.A."/>
            <person name="Nguyen N.H."/>
            <person name="Vilgalys R."/>
            <person name="Ruytinx J."/>
            <person name="Liao H.L."/>
            <person name="Branco S."/>
            <person name="Kuo A."/>
            <person name="LaButti K."/>
            <person name="Lipzen A."/>
            <person name="Andreopoulos W."/>
            <person name="Pangilinan J."/>
            <person name="Riley R."/>
            <person name="Hundley H."/>
            <person name="Na H."/>
            <person name="Barry K."/>
            <person name="Grigoriev I.V."/>
            <person name="Stajich J.E."/>
            <person name="Kennedy P.G."/>
        </authorList>
    </citation>
    <scope>NUCLEOTIDE SEQUENCE</scope>
    <source>
        <strain evidence="2">S12</strain>
    </source>
</reference>
<gene>
    <name evidence="2" type="ORF">HD556DRAFT_1315124</name>
</gene>
<proteinExistence type="predicted"/>
<feature type="transmembrane region" description="Helical" evidence="1">
    <location>
        <begin position="12"/>
        <end position="36"/>
    </location>
</feature>
<dbReference type="EMBL" id="JABBWE010000152">
    <property type="protein sequence ID" value="KAG1784391.1"/>
    <property type="molecule type" value="Genomic_DNA"/>
</dbReference>
<evidence type="ECO:0000313" key="2">
    <source>
        <dbReference type="EMBL" id="KAG1784391.1"/>
    </source>
</evidence>